<name>A0ACB9CI07_ARCLA</name>
<protein>
    <submittedName>
        <fullName evidence="1">Uncharacterized protein</fullName>
    </submittedName>
</protein>
<evidence type="ECO:0000313" key="1">
    <source>
        <dbReference type="EMBL" id="KAI3733937.1"/>
    </source>
</evidence>
<organism evidence="1 2">
    <name type="scientific">Arctium lappa</name>
    <name type="common">Greater burdock</name>
    <name type="synonym">Lappa major</name>
    <dbReference type="NCBI Taxonomy" id="4217"/>
    <lineage>
        <taxon>Eukaryota</taxon>
        <taxon>Viridiplantae</taxon>
        <taxon>Streptophyta</taxon>
        <taxon>Embryophyta</taxon>
        <taxon>Tracheophyta</taxon>
        <taxon>Spermatophyta</taxon>
        <taxon>Magnoliopsida</taxon>
        <taxon>eudicotyledons</taxon>
        <taxon>Gunneridae</taxon>
        <taxon>Pentapetalae</taxon>
        <taxon>asterids</taxon>
        <taxon>campanulids</taxon>
        <taxon>Asterales</taxon>
        <taxon>Asteraceae</taxon>
        <taxon>Carduoideae</taxon>
        <taxon>Cardueae</taxon>
        <taxon>Arctiinae</taxon>
        <taxon>Arctium</taxon>
    </lineage>
</organism>
<comment type="caution">
    <text evidence="1">The sequence shown here is derived from an EMBL/GenBank/DDBJ whole genome shotgun (WGS) entry which is preliminary data.</text>
</comment>
<dbReference type="EMBL" id="CM042050">
    <property type="protein sequence ID" value="KAI3733937.1"/>
    <property type="molecule type" value="Genomic_DNA"/>
</dbReference>
<gene>
    <name evidence="1" type="ORF">L6452_13396</name>
</gene>
<proteinExistence type="predicted"/>
<evidence type="ECO:0000313" key="2">
    <source>
        <dbReference type="Proteomes" id="UP001055879"/>
    </source>
</evidence>
<dbReference type="Proteomes" id="UP001055879">
    <property type="component" value="Linkage Group LG04"/>
</dbReference>
<sequence length="102" mass="11209">MADEFHNSNLPTLLLGAPHDITNQNPTASESVFTGSWGSNSSSSVLNTSFGSNLDSTEIDNDDEEFIVELTRQMADYMFQEDDDDDVNDNNTKSMSQVLGKP</sequence>
<keyword evidence="2" id="KW-1185">Reference proteome</keyword>
<accession>A0ACB9CI07</accession>
<reference evidence="1 2" key="2">
    <citation type="journal article" date="2022" name="Mol. Ecol. Resour.">
        <title>The genomes of chicory, endive, great burdock and yacon provide insights into Asteraceae paleo-polyploidization history and plant inulin production.</title>
        <authorList>
            <person name="Fan W."/>
            <person name="Wang S."/>
            <person name="Wang H."/>
            <person name="Wang A."/>
            <person name="Jiang F."/>
            <person name="Liu H."/>
            <person name="Zhao H."/>
            <person name="Xu D."/>
            <person name="Zhang Y."/>
        </authorList>
    </citation>
    <scope>NUCLEOTIDE SEQUENCE [LARGE SCALE GENOMIC DNA]</scope>
    <source>
        <strain evidence="2">cv. Niubang</strain>
    </source>
</reference>
<reference evidence="2" key="1">
    <citation type="journal article" date="2022" name="Mol. Ecol. Resour.">
        <title>The genomes of chicory, endive, great burdock and yacon provide insights into Asteraceae palaeo-polyploidization history and plant inulin production.</title>
        <authorList>
            <person name="Fan W."/>
            <person name="Wang S."/>
            <person name="Wang H."/>
            <person name="Wang A."/>
            <person name="Jiang F."/>
            <person name="Liu H."/>
            <person name="Zhao H."/>
            <person name="Xu D."/>
            <person name="Zhang Y."/>
        </authorList>
    </citation>
    <scope>NUCLEOTIDE SEQUENCE [LARGE SCALE GENOMIC DNA]</scope>
    <source>
        <strain evidence="2">cv. Niubang</strain>
    </source>
</reference>